<dbReference type="GO" id="GO:0005975">
    <property type="term" value="P:carbohydrate metabolic process"/>
    <property type="evidence" value="ECO:0007669"/>
    <property type="project" value="UniProtKB-ARBA"/>
</dbReference>
<keyword evidence="1" id="KW-0378">Hydrolase</keyword>
<dbReference type="Pfam" id="PF00754">
    <property type="entry name" value="F5_F8_type_C"/>
    <property type="match status" value="1"/>
</dbReference>
<dbReference type="GO" id="GO:0016787">
    <property type="term" value="F:hydrolase activity"/>
    <property type="evidence" value="ECO:0007669"/>
    <property type="project" value="UniProtKB-KW"/>
</dbReference>
<dbReference type="Proteomes" id="UP000183766">
    <property type="component" value="Unassembled WGS sequence"/>
</dbReference>
<dbReference type="AlphaFoldDB" id="A0A1I4VTV8"/>
<evidence type="ECO:0000256" key="1">
    <source>
        <dbReference type="ARBA" id="ARBA00022801"/>
    </source>
</evidence>
<feature type="coiled-coil region" evidence="2">
    <location>
        <begin position="516"/>
        <end position="543"/>
    </location>
</feature>
<gene>
    <name evidence="4" type="ORF">SAMN05216250_11829</name>
</gene>
<dbReference type="InterPro" id="IPR000421">
    <property type="entry name" value="FA58C"/>
</dbReference>
<feature type="domain" description="F5/8 type C" evidence="3">
    <location>
        <begin position="598"/>
        <end position="708"/>
    </location>
</feature>
<dbReference type="InterPro" id="IPR032287">
    <property type="entry name" value="DUF4838"/>
</dbReference>
<reference evidence="4 5" key="1">
    <citation type="submission" date="2016-10" db="EMBL/GenBank/DDBJ databases">
        <authorList>
            <person name="de Groot N.N."/>
        </authorList>
    </citation>
    <scope>NUCLEOTIDE SEQUENCE [LARGE SCALE GENOMIC DNA]</scope>
    <source>
        <strain evidence="4 5">NLAE-zl-C202</strain>
    </source>
</reference>
<dbReference type="PANTHER" id="PTHR47406">
    <property type="entry name" value="COAGULATION FACTOR 5/8 TYPE, C-TERMINAL"/>
    <property type="match status" value="1"/>
</dbReference>
<organism evidence="4 5">
    <name type="scientific">Bacteroides xylanisolvens</name>
    <dbReference type="NCBI Taxonomy" id="371601"/>
    <lineage>
        <taxon>Bacteria</taxon>
        <taxon>Pseudomonadati</taxon>
        <taxon>Bacteroidota</taxon>
        <taxon>Bacteroidia</taxon>
        <taxon>Bacteroidales</taxon>
        <taxon>Bacteroidaceae</taxon>
        <taxon>Bacteroides</taxon>
    </lineage>
</organism>
<dbReference type="Pfam" id="PF16126">
    <property type="entry name" value="DUF4838"/>
    <property type="match status" value="1"/>
</dbReference>
<dbReference type="EMBL" id="FOUM01000018">
    <property type="protein sequence ID" value="SFN04758.1"/>
    <property type="molecule type" value="Genomic_DNA"/>
</dbReference>
<dbReference type="RefSeq" id="WP_074910095.1">
    <property type="nucleotide sequence ID" value="NZ_FOUM01000018.1"/>
</dbReference>
<sequence length="733" mass="83624">MKLSIILRICLWFMGISMAFPSLSQTMLVTNGNTSSRIILKENNQISWTAANLLQTFIQKVTSCKLPVVISQTPRKGDILIGGQSPAEVTEDGFSISTQDGILKISGKENGVVYGVVTLLEQYLGIDYWGENEYSLAPSKTVNLPLINKVENPGFRYRQTQCYAIHTDSIYKWWNRLEEPNEVFAAGYWVHTFDKLLPSFIYGKEHPEYYSYFKGKRHPGKASQWCLSNPEVFEIVAQRVDSIFKANPDKHIMSVSQNDGNYTNCTCDACKAIDDYEGALSGSIITFLNKLAARFPDKEFSTLAYLYTMNPPKHVKPLPNVNIMLCDIDCDREVTLTENASGKEFVKAMEGWSKITNNIFVWDYGINFDNYLAPFPNFHILQDNIRLFKKNHATMHFSQIAGSRGGDFAELRAYLVSKLMWNPEVNVDSLMQHFLHGYYGEAAPYLYQYIKIMEGALIGSGQRLWIYDSPVSHKYGMLKPALMRRYNHLFDLAEKAVEAEPGFLKRVQRARLPIQYSELEIARTETEKDLVDINKKLDLFEERVKEFQVPTLNERSNSSVDYCKLYRERYMPQKEKSLALGAKVTYLIPPTGKYAALGKNALIDGLFGGATFVDSWIGWEGTDGAFVIDLGEAKEIHSVETDFLHQIGAWILFPLKVVYSYAEDGEHYTHWKTIDLLEERTGEVKFRGVKAESAEPIKTRYVKVEVTGTKECPTWHYGVGHPSWFFIDEVIIK</sequence>
<evidence type="ECO:0000256" key="2">
    <source>
        <dbReference type="SAM" id="Coils"/>
    </source>
</evidence>
<protein>
    <submittedName>
        <fullName evidence="4">F5/8 type C domain-containing protein</fullName>
    </submittedName>
</protein>
<dbReference type="Gene3D" id="2.60.120.260">
    <property type="entry name" value="Galactose-binding domain-like"/>
    <property type="match status" value="1"/>
</dbReference>
<dbReference type="InterPro" id="IPR008979">
    <property type="entry name" value="Galactose-bd-like_sf"/>
</dbReference>
<dbReference type="PANTHER" id="PTHR47406:SF2">
    <property type="entry name" value="ALPHA GLUCURONIDASE N-TERMINAL DOMAIN-CONTAINING PROTEIN"/>
    <property type="match status" value="1"/>
</dbReference>
<dbReference type="InterPro" id="IPR029018">
    <property type="entry name" value="Hex-like_dom2"/>
</dbReference>
<accession>A0A1I4VTV8</accession>
<dbReference type="SUPFAM" id="SSF49785">
    <property type="entry name" value="Galactose-binding domain-like"/>
    <property type="match status" value="1"/>
</dbReference>
<evidence type="ECO:0000313" key="4">
    <source>
        <dbReference type="EMBL" id="SFN04758.1"/>
    </source>
</evidence>
<keyword evidence="2" id="KW-0175">Coiled coil</keyword>
<name>A0A1I4VTV8_9BACE</name>
<dbReference type="Gene3D" id="3.30.379.10">
    <property type="entry name" value="Chitobiase/beta-hexosaminidase domain 2-like"/>
    <property type="match status" value="1"/>
</dbReference>
<evidence type="ECO:0000313" key="5">
    <source>
        <dbReference type="Proteomes" id="UP000183766"/>
    </source>
</evidence>
<proteinExistence type="predicted"/>
<evidence type="ECO:0000259" key="3">
    <source>
        <dbReference type="Pfam" id="PF00754"/>
    </source>
</evidence>
<dbReference type="SUPFAM" id="SSF55545">
    <property type="entry name" value="beta-N-acetylhexosaminidase-like domain"/>
    <property type="match status" value="1"/>
</dbReference>